<dbReference type="InterPro" id="IPR029460">
    <property type="entry name" value="DNAPol_HHH"/>
</dbReference>
<evidence type="ECO:0000256" key="4">
    <source>
        <dbReference type="ARBA" id="ARBA00019114"/>
    </source>
</evidence>
<dbReference type="SMART" id="SM00481">
    <property type="entry name" value="POLIIIAc"/>
    <property type="match status" value="1"/>
</dbReference>
<comment type="catalytic activity">
    <reaction evidence="10">
        <text>DNA(n) + a 2'-deoxyribonucleoside 5'-triphosphate = DNA(n+1) + diphosphate</text>
        <dbReference type="Rhea" id="RHEA:22508"/>
        <dbReference type="Rhea" id="RHEA-COMP:17339"/>
        <dbReference type="Rhea" id="RHEA-COMP:17340"/>
        <dbReference type="ChEBI" id="CHEBI:33019"/>
        <dbReference type="ChEBI" id="CHEBI:61560"/>
        <dbReference type="ChEBI" id="CHEBI:173112"/>
        <dbReference type="EC" id="2.7.7.7"/>
    </reaction>
</comment>
<dbReference type="Pfam" id="PF14579">
    <property type="entry name" value="HHH_6"/>
    <property type="match status" value="1"/>
</dbReference>
<dbReference type="Gene3D" id="1.10.150.870">
    <property type="match status" value="1"/>
</dbReference>
<evidence type="ECO:0000256" key="3">
    <source>
        <dbReference type="ARBA" id="ARBA00012417"/>
    </source>
</evidence>
<dbReference type="EMBL" id="BMFU01000004">
    <property type="protein sequence ID" value="GGH57847.1"/>
    <property type="molecule type" value="Genomic_DNA"/>
</dbReference>
<dbReference type="InterPro" id="IPR016195">
    <property type="entry name" value="Pol/histidinol_Pase-like"/>
</dbReference>
<organism evidence="13 14">
    <name type="scientific">Paenibacillus silvae</name>
    <dbReference type="NCBI Taxonomy" id="1325358"/>
    <lineage>
        <taxon>Bacteria</taxon>
        <taxon>Bacillati</taxon>
        <taxon>Bacillota</taxon>
        <taxon>Bacilli</taxon>
        <taxon>Bacillales</taxon>
        <taxon>Paenibacillaceae</taxon>
        <taxon>Paenibacillus</taxon>
    </lineage>
</organism>
<evidence type="ECO:0000256" key="2">
    <source>
        <dbReference type="ARBA" id="ARBA00009496"/>
    </source>
</evidence>
<keyword evidence="7" id="KW-0235">DNA replication</keyword>
<feature type="region of interest" description="Disordered" evidence="11">
    <location>
        <begin position="1264"/>
        <end position="1351"/>
    </location>
</feature>
<evidence type="ECO:0000259" key="12">
    <source>
        <dbReference type="SMART" id="SM00481"/>
    </source>
</evidence>
<dbReference type="CDD" id="cd04485">
    <property type="entry name" value="DnaE_OBF"/>
    <property type="match status" value="1"/>
</dbReference>
<dbReference type="NCBIfam" id="TIGR00594">
    <property type="entry name" value="polc"/>
    <property type="match status" value="1"/>
</dbReference>
<protein>
    <recommendedName>
        <fullName evidence="4">DNA polymerase III subunit alpha</fullName>
        <ecNumber evidence="3">2.7.7.7</ecNumber>
    </recommendedName>
</protein>
<dbReference type="InterPro" id="IPR004013">
    <property type="entry name" value="PHP_dom"/>
</dbReference>
<dbReference type="NCBIfam" id="NF005298">
    <property type="entry name" value="PRK06826.1"/>
    <property type="match status" value="1"/>
</dbReference>
<gene>
    <name evidence="13" type="ORF">GCM10008014_29870</name>
</gene>
<dbReference type="Proteomes" id="UP000652153">
    <property type="component" value="Unassembled WGS sequence"/>
</dbReference>
<keyword evidence="8" id="KW-0239">DNA-directed DNA polymerase</keyword>
<comment type="subcellular location">
    <subcellularLocation>
        <location evidence="1">Cytoplasm</location>
    </subcellularLocation>
</comment>
<dbReference type="Gene3D" id="1.10.10.1600">
    <property type="entry name" value="Bacterial DNA polymerase III alpha subunit, thumb domain"/>
    <property type="match status" value="1"/>
</dbReference>
<dbReference type="Gene3D" id="3.20.20.140">
    <property type="entry name" value="Metal-dependent hydrolases"/>
    <property type="match status" value="1"/>
</dbReference>
<dbReference type="Pfam" id="PF02811">
    <property type="entry name" value="PHP"/>
    <property type="match status" value="1"/>
</dbReference>
<dbReference type="NCBIfam" id="NF004226">
    <property type="entry name" value="PRK05673.1"/>
    <property type="match status" value="1"/>
</dbReference>
<comment type="caution">
    <text evidence="13">The sequence shown here is derived from an EMBL/GenBank/DDBJ whole genome shotgun (WGS) entry which is preliminary data.</text>
</comment>
<dbReference type="InterPro" id="IPR004365">
    <property type="entry name" value="NA-bd_OB_tRNA"/>
</dbReference>
<comment type="similarity">
    <text evidence="2">Belongs to the DNA polymerase type-C family. DnaE subfamily.</text>
</comment>
<accession>A0ABQ1ZF47</accession>
<feature type="compositionally biased region" description="Low complexity" evidence="11">
    <location>
        <begin position="1275"/>
        <end position="1351"/>
    </location>
</feature>
<feature type="compositionally biased region" description="Basic and acidic residues" evidence="11">
    <location>
        <begin position="962"/>
        <end position="972"/>
    </location>
</feature>
<reference evidence="14" key="1">
    <citation type="journal article" date="2019" name="Int. J. Syst. Evol. Microbiol.">
        <title>The Global Catalogue of Microorganisms (GCM) 10K type strain sequencing project: providing services to taxonomists for standard genome sequencing and annotation.</title>
        <authorList>
            <consortium name="The Broad Institute Genomics Platform"/>
            <consortium name="The Broad Institute Genome Sequencing Center for Infectious Disease"/>
            <person name="Wu L."/>
            <person name="Ma J."/>
        </authorList>
    </citation>
    <scope>NUCLEOTIDE SEQUENCE [LARGE SCALE GENOMIC DNA]</scope>
    <source>
        <strain evidence="14">CGMCC 1.12770</strain>
    </source>
</reference>
<dbReference type="InterPro" id="IPR011708">
    <property type="entry name" value="DNA_pol3_alpha_NTPase_dom"/>
</dbReference>
<dbReference type="PANTHER" id="PTHR32294">
    <property type="entry name" value="DNA POLYMERASE III SUBUNIT ALPHA"/>
    <property type="match status" value="1"/>
</dbReference>
<evidence type="ECO:0000256" key="1">
    <source>
        <dbReference type="ARBA" id="ARBA00004496"/>
    </source>
</evidence>
<keyword evidence="5" id="KW-0808">Transferase</keyword>
<evidence type="ECO:0000256" key="10">
    <source>
        <dbReference type="ARBA" id="ARBA00049244"/>
    </source>
</evidence>
<dbReference type="InterPro" id="IPR041931">
    <property type="entry name" value="DNA_pol3_alpha_thumb_dom"/>
</dbReference>
<evidence type="ECO:0000256" key="8">
    <source>
        <dbReference type="ARBA" id="ARBA00022932"/>
    </source>
</evidence>
<dbReference type="PANTHER" id="PTHR32294:SF0">
    <property type="entry name" value="DNA POLYMERASE III SUBUNIT ALPHA"/>
    <property type="match status" value="1"/>
</dbReference>
<dbReference type="CDD" id="cd12113">
    <property type="entry name" value="PHP_PolIIIA_DnaE3"/>
    <property type="match status" value="1"/>
</dbReference>
<sequence>MSSFVHLHVHSEYSLLDGAARIPDLVDKAADLGMTTLALTDHGVMYGAIPFYKACLERGIKPIIGCEAYMTAGSRKERGSRKDQPIYHLILLAKNMTGYRNLMKLCSIGHLEGFHYKPRIDMESLAAHHEGIICLSACLGGEVPQHLLHGREEEARRAAMRYKNIFGPDYYLELQDHGLSEQKRVNPQLIKLAAELDIPLVATNDAHYLSEEDAELQDVLICIGTGKTVEDETRLRIGSNQLFLKSAEQMSRLFPHVPEAIANTVRIADACELELEFGKSILPEYRPLPEGLSPSAYLRQLCEEGMQSRYVDSERWNDAELRAELEQRLDYELRVIDSMGFSDYFLIVWDFIAYAHQQGIVTGPGRGSSAGSLVAYTLRITDVDPMKYNLLFERFLNPERISMPDIDIDFSDERRDEVIDYVAQKYGKAHVAQIITFGTMAARAAVRDVGRALNVPYGEVDKAAKLIPAQLGINIERAMEAAPELKMLYETKPKTRGLLDMAMKVEGMPRHASTHAAGVVISRDPLTDAVPLQEGSEGTALTQYSMESLESIGLLKMDFLGLRTLSIIERCLRWIGEHAEIPDFTRISDDDPLTYEMLGRGDTMGIFQLESAGVRRVLKEMKPSVFEDIISVLALYRPGPMEFISKYIQGKHGQIEVDYPHRDLEPILKDTYGIIVYQEQIMQIASRMAGFSLGEADLLRRAVSKKKREVLDEERGHFVQGSLKQGYSEAEADLVYDMIVKFANYGFPRAHAAAYGVLAFQTAYLKAHYPVHFMASMLTAVMGSHRKVAEYVVECRHMQIDVLPPDVNESGVLFTPVFAAAGDRSNALSTNVKETISEGKQENAASEGELKNAAIEVKLKNANNGYSKEPQPDEAREANEAHEAYVTGEAHVIHDDRSHAHYGEQEDYGDAPLPDDPGPMPEEDGSGGWQAVSVMPVDDTSAGRTDPGLVNISTSQAVQLQAREHDQQHGQKQDQMTAQNDDKRAAYASVQQGSSIEMRAELARDEETGKTISSASGAIRFGLAAVKNVGTQAMESIMAVRQEKPFDSLLDFCRRVDLRVCNKRVIESLIQAGAFDSLPGHRAQLLAMLDETVEAALKWRKEREDLQIQLFDFVETPNWEIEYPEIPPFSASQQLELERELLGLYLSGHPLDDYEAVLASSGADRIMELTEAADDTMAVAAGMVVSVKSITTKQGKAMAFMELEDQVERCEVVLFPEVWRRSQQHVGKGELLVVRARVQQQDEGFKLLAEEVSPLTTAALEQQLRSRERRGKPGSGSASRPAQAASPQRPAGAGAAAQRSSAGGNASAARGSGSRGPASARSEAGTGAAAGARAGSAAPAGNAGPSRAPRGAEQRVFVKLTPQAEQPELLVRLKELLQQHPGPVATVLFYEQHQKLLALSDAYRIKPSPALFSEMEKMLGEGTVKIK</sequence>
<evidence type="ECO:0000256" key="7">
    <source>
        <dbReference type="ARBA" id="ARBA00022705"/>
    </source>
</evidence>
<evidence type="ECO:0000256" key="11">
    <source>
        <dbReference type="SAM" id="MobiDB-lite"/>
    </source>
</evidence>
<dbReference type="Pfam" id="PF01336">
    <property type="entry name" value="tRNA_anti-codon"/>
    <property type="match status" value="1"/>
</dbReference>
<feature type="region of interest" description="Disordered" evidence="11">
    <location>
        <begin position="960"/>
        <end position="983"/>
    </location>
</feature>
<name>A0ABQ1ZF47_9BACL</name>
<evidence type="ECO:0000313" key="13">
    <source>
        <dbReference type="EMBL" id="GGH57847.1"/>
    </source>
</evidence>
<dbReference type="EC" id="2.7.7.7" evidence="3"/>
<feature type="domain" description="Polymerase/histidinol phosphatase N-terminal" evidence="12">
    <location>
        <begin position="5"/>
        <end position="72"/>
    </location>
</feature>
<dbReference type="InterPro" id="IPR003141">
    <property type="entry name" value="Pol/His_phosphatase_N"/>
</dbReference>
<feature type="region of interest" description="Disordered" evidence="11">
    <location>
        <begin position="902"/>
        <end position="932"/>
    </location>
</feature>
<dbReference type="RefSeq" id="WP_229729871.1">
    <property type="nucleotide sequence ID" value="NZ_BMFU01000004.1"/>
</dbReference>
<evidence type="ECO:0000256" key="5">
    <source>
        <dbReference type="ARBA" id="ARBA00022679"/>
    </source>
</evidence>
<dbReference type="Pfam" id="PF07733">
    <property type="entry name" value="DNA_pol3_alpha"/>
    <property type="match status" value="1"/>
</dbReference>
<dbReference type="InterPro" id="IPR040982">
    <property type="entry name" value="DNA_pol3_finger"/>
</dbReference>
<evidence type="ECO:0000256" key="6">
    <source>
        <dbReference type="ARBA" id="ARBA00022695"/>
    </source>
</evidence>
<keyword evidence="14" id="KW-1185">Reference proteome</keyword>
<keyword evidence="6" id="KW-0548">Nucleotidyltransferase</keyword>
<evidence type="ECO:0000256" key="9">
    <source>
        <dbReference type="ARBA" id="ARBA00025611"/>
    </source>
</evidence>
<dbReference type="SUPFAM" id="SSF89550">
    <property type="entry name" value="PHP domain-like"/>
    <property type="match status" value="1"/>
</dbReference>
<proteinExistence type="inferred from homology"/>
<evidence type="ECO:0000313" key="14">
    <source>
        <dbReference type="Proteomes" id="UP000652153"/>
    </source>
</evidence>
<comment type="function">
    <text evidence="9">DNA polymerase III is a complex, multichain enzyme responsible for most of the replicative synthesis in bacteria. This DNA polymerase also exhibits 3' to 5' exonuclease activity. The alpha chain is the DNA polymerase.</text>
</comment>
<dbReference type="InterPro" id="IPR004805">
    <property type="entry name" value="DnaE2/DnaE/PolC"/>
</dbReference>
<dbReference type="Pfam" id="PF17657">
    <property type="entry name" value="DNA_pol3_finger"/>
    <property type="match status" value="1"/>
</dbReference>